<evidence type="ECO:0000313" key="2">
    <source>
        <dbReference type="Proteomes" id="UP000287651"/>
    </source>
</evidence>
<comment type="caution">
    <text evidence="1">The sequence shown here is derived from an EMBL/GenBank/DDBJ whole genome shotgun (WGS) entry which is preliminary data.</text>
</comment>
<reference evidence="1 2" key="1">
    <citation type="journal article" date="2014" name="Agronomy (Basel)">
        <title>A Draft Genome Sequence for Ensete ventricosum, the Drought-Tolerant Tree Against Hunger.</title>
        <authorList>
            <person name="Harrison J."/>
            <person name="Moore K.A."/>
            <person name="Paszkiewicz K."/>
            <person name="Jones T."/>
            <person name="Grant M."/>
            <person name="Ambacheew D."/>
            <person name="Muzemil S."/>
            <person name="Studholme D.J."/>
        </authorList>
    </citation>
    <scope>NUCLEOTIDE SEQUENCE [LARGE SCALE GENOMIC DNA]</scope>
</reference>
<organism evidence="1 2">
    <name type="scientific">Ensete ventricosum</name>
    <name type="common">Abyssinian banana</name>
    <name type="synonym">Musa ensete</name>
    <dbReference type="NCBI Taxonomy" id="4639"/>
    <lineage>
        <taxon>Eukaryota</taxon>
        <taxon>Viridiplantae</taxon>
        <taxon>Streptophyta</taxon>
        <taxon>Embryophyta</taxon>
        <taxon>Tracheophyta</taxon>
        <taxon>Spermatophyta</taxon>
        <taxon>Magnoliopsida</taxon>
        <taxon>Liliopsida</taxon>
        <taxon>Zingiberales</taxon>
        <taxon>Musaceae</taxon>
        <taxon>Ensete</taxon>
    </lineage>
</organism>
<evidence type="ECO:0000313" key="1">
    <source>
        <dbReference type="EMBL" id="RRT68081.1"/>
    </source>
</evidence>
<dbReference type="EMBL" id="AMZH03004813">
    <property type="protein sequence ID" value="RRT68081.1"/>
    <property type="molecule type" value="Genomic_DNA"/>
</dbReference>
<protein>
    <submittedName>
        <fullName evidence="1">Uncharacterized protein</fullName>
    </submittedName>
</protein>
<gene>
    <name evidence="1" type="ORF">B296_00014452</name>
</gene>
<accession>A0A426ZVT9</accession>
<name>A0A426ZVT9_ENSVE</name>
<sequence length="102" mass="12073">MKAVMYTRILYLMLGSEKPFRCLTLPVNLRSNSYFRIQHPHIKLWIQLKTNTYPGFRVTREKLSNLIAQVVEPGPFDCRKGIWVHSGMMQTEKIEYPKPLYD</sequence>
<dbReference type="Proteomes" id="UP000287651">
    <property type="component" value="Unassembled WGS sequence"/>
</dbReference>
<dbReference type="AlphaFoldDB" id="A0A426ZVT9"/>
<proteinExistence type="predicted"/>